<gene>
    <name evidence="10" type="ORF">LTR77_006458</name>
</gene>
<proteinExistence type="inferred from homology"/>
<feature type="region of interest" description="Disordered" evidence="9">
    <location>
        <begin position="57"/>
        <end position="112"/>
    </location>
</feature>
<keyword evidence="11" id="KW-1185">Reference proteome</keyword>
<comment type="caution">
    <text evidence="10">The sequence shown here is derived from an EMBL/GenBank/DDBJ whole genome shotgun (WGS) entry which is preliminary data.</text>
</comment>
<feature type="compositionally biased region" description="Basic and acidic residues" evidence="9">
    <location>
        <begin position="386"/>
        <end position="395"/>
    </location>
</feature>
<organism evidence="10 11">
    <name type="scientific">Saxophila tyrrhenica</name>
    <dbReference type="NCBI Taxonomy" id="1690608"/>
    <lineage>
        <taxon>Eukaryota</taxon>
        <taxon>Fungi</taxon>
        <taxon>Dikarya</taxon>
        <taxon>Ascomycota</taxon>
        <taxon>Pezizomycotina</taxon>
        <taxon>Dothideomycetes</taxon>
        <taxon>Dothideomycetidae</taxon>
        <taxon>Mycosphaerellales</taxon>
        <taxon>Extremaceae</taxon>
        <taxon>Saxophila</taxon>
    </lineage>
</organism>
<feature type="compositionally biased region" description="Basic residues" evidence="9">
    <location>
        <begin position="336"/>
        <end position="361"/>
    </location>
</feature>
<feature type="compositionally biased region" description="Basic and acidic residues" evidence="9">
    <location>
        <begin position="66"/>
        <end position="88"/>
    </location>
</feature>
<evidence type="ECO:0000256" key="3">
    <source>
        <dbReference type="ARBA" id="ARBA00018363"/>
    </source>
</evidence>
<feature type="compositionally biased region" description="Low complexity" evidence="9">
    <location>
        <begin position="167"/>
        <end position="181"/>
    </location>
</feature>
<feature type="compositionally biased region" description="Acidic residues" evidence="9">
    <location>
        <begin position="274"/>
        <end position="284"/>
    </location>
</feature>
<feature type="region of interest" description="Disordered" evidence="9">
    <location>
        <begin position="148"/>
        <end position="186"/>
    </location>
</feature>
<feature type="compositionally biased region" description="Acidic residues" evidence="9">
    <location>
        <begin position="366"/>
        <end position="378"/>
    </location>
</feature>
<feature type="compositionally biased region" description="Basic residues" evidence="9">
    <location>
        <begin position="450"/>
        <end position="473"/>
    </location>
</feature>
<dbReference type="GO" id="GO:0003697">
    <property type="term" value="F:single-stranded DNA binding"/>
    <property type="evidence" value="ECO:0007669"/>
    <property type="project" value="TreeGrafter"/>
</dbReference>
<evidence type="ECO:0000256" key="1">
    <source>
        <dbReference type="ARBA" id="ARBA00004123"/>
    </source>
</evidence>
<dbReference type="GeneID" id="89927798"/>
<accession>A0AAV9PBE7</accession>
<dbReference type="GO" id="GO:1902977">
    <property type="term" value="P:mitotic DNA replication preinitiation complex assembly"/>
    <property type="evidence" value="ECO:0007669"/>
    <property type="project" value="TreeGrafter"/>
</dbReference>
<evidence type="ECO:0000256" key="7">
    <source>
        <dbReference type="ARBA" id="ARBA00025253"/>
    </source>
</evidence>
<evidence type="ECO:0000256" key="4">
    <source>
        <dbReference type="ARBA" id="ARBA00022705"/>
    </source>
</evidence>
<evidence type="ECO:0000256" key="9">
    <source>
        <dbReference type="SAM" id="MobiDB-lite"/>
    </source>
</evidence>
<feature type="compositionally biased region" description="Basic and acidic residues" evidence="9">
    <location>
        <begin position="431"/>
        <end position="449"/>
    </location>
</feature>
<name>A0AAV9PBE7_9PEZI</name>
<dbReference type="Gene3D" id="1.10.10.1460">
    <property type="match status" value="1"/>
</dbReference>
<dbReference type="InterPro" id="IPR021110">
    <property type="entry name" value="DNA_rep_checkpnt_protein"/>
</dbReference>
<dbReference type="GO" id="GO:0031261">
    <property type="term" value="C:DNA replication preinitiation complex"/>
    <property type="evidence" value="ECO:0007669"/>
    <property type="project" value="TreeGrafter"/>
</dbReference>
<feature type="compositionally biased region" description="Basic and acidic residues" evidence="9">
    <location>
        <begin position="320"/>
        <end position="335"/>
    </location>
</feature>
<keyword evidence="6 8" id="KW-0131">Cell cycle</keyword>
<dbReference type="EMBL" id="JAVRRT010000009">
    <property type="protein sequence ID" value="KAK5169149.1"/>
    <property type="molecule type" value="Genomic_DNA"/>
</dbReference>
<dbReference type="Proteomes" id="UP001337655">
    <property type="component" value="Unassembled WGS sequence"/>
</dbReference>
<feature type="compositionally biased region" description="Acidic residues" evidence="9">
    <location>
        <begin position="396"/>
        <end position="408"/>
    </location>
</feature>
<dbReference type="AlphaFoldDB" id="A0AAV9PBE7"/>
<evidence type="ECO:0000256" key="8">
    <source>
        <dbReference type="RuleBase" id="RU367067"/>
    </source>
</evidence>
<comment type="subcellular location">
    <subcellularLocation>
        <location evidence="1 8">Nucleus</location>
    </subcellularLocation>
</comment>
<evidence type="ECO:0000256" key="5">
    <source>
        <dbReference type="ARBA" id="ARBA00023242"/>
    </source>
</evidence>
<sequence length="473" mass="52921">MSADSLADAQERLAQVKREIKTYERAFQAEHGRPAEREEIKRDATIWKKYVEYKELQRQLSKTRSPRREKPEPKPMSDHGRILKERRANNVSATPQRRSRVEDKLEKPAPVVQEVEQTPACIRFALGPTPQKDGEVLGIFDMLPSATPSKGKDVSAQETAQVVGATPSKPSASASSDPLLSRTPQSSSKRYYLGAFAGTPLKRKCEDHLYTPNTAKRQYATPSFLRRDTSLISIPEDDNDTAMFPPPFKKRGLVRSLSTIIQGLKKQEEKRMDDDWDIMDEIEAEERGEAPKPAAPKVLVEDSQVEMPLGPDQGAESSEDEGKGDRGALDADGRPRKVWKKKGLKRQTRRVVMRPVVHKPGKAVPVEEDAEESADEVVGETQPAEFAKDDARDGDGDAEWAEEAGEEALTEKIRKDVKSRQAAKKKAALKPMEDDRGKKAKKGKPDAHTNYRRLNIKNKNSKAKGRGGRFGRR</sequence>
<dbReference type="GO" id="GO:0003688">
    <property type="term" value="F:DNA replication origin binding"/>
    <property type="evidence" value="ECO:0007669"/>
    <property type="project" value="TreeGrafter"/>
</dbReference>
<comment type="function">
    <text evidence="7 8">Has a role in the initiation of DNA replication. Required at S-phase checkpoint.</text>
</comment>
<dbReference type="PANTHER" id="PTHR28124">
    <property type="entry name" value="DNA REPLICATION REGULATOR SLD2"/>
    <property type="match status" value="1"/>
</dbReference>
<protein>
    <recommendedName>
        <fullName evidence="3 8">DNA replication regulator SLD2</fullName>
    </recommendedName>
</protein>
<dbReference type="InterPro" id="IPR040203">
    <property type="entry name" value="Sld2"/>
</dbReference>
<dbReference type="PANTHER" id="PTHR28124:SF1">
    <property type="entry name" value="DNA REPLICATION REGULATOR SLD2"/>
    <property type="match status" value="1"/>
</dbReference>
<keyword evidence="4 8" id="KW-0235">DNA replication</keyword>
<feature type="compositionally biased region" description="Basic and acidic residues" evidence="9">
    <location>
        <begin position="409"/>
        <end position="419"/>
    </location>
</feature>
<feature type="region of interest" description="Disordered" evidence="9">
    <location>
        <begin position="266"/>
        <end position="473"/>
    </location>
</feature>
<evidence type="ECO:0000256" key="6">
    <source>
        <dbReference type="ARBA" id="ARBA00023306"/>
    </source>
</evidence>
<evidence type="ECO:0000313" key="10">
    <source>
        <dbReference type="EMBL" id="KAK5169149.1"/>
    </source>
</evidence>
<dbReference type="Pfam" id="PF11719">
    <property type="entry name" value="Drc1-Sld2"/>
    <property type="match status" value="1"/>
</dbReference>
<dbReference type="GO" id="GO:0006270">
    <property type="term" value="P:DNA replication initiation"/>
    <property type="evidence" value="ECO:0007669"/>
    <property type="project" value="UniProtKB-UniRule"/>
</dbReference>
<evidence type="ECO:0000256" key="2">
    <source>
        <dbReference type="ARBA" id="ARBA00007276"/>
    </source>
</evidence>
<dbReference type="RefSeq" id="XP_064658615.1">
    <property type="nucleotide sequence ID" value="XM_064803700.1"/>
</dbReference>
<keyword evidence="5 8" id="KW-0539">Nucleus</keyword>
<comment type="similarity">
    <text evidence="2 8">Belongs to the SLD2 family.</text>
</comment>
<dbReference type="GO" id="GO:0000727">
    <property type="term" value="P:double-strand break repair via break-induced replication"/>
    <property type="evidence" value="ECO:0007669"/>
    <property type="project" value="TreeGrafter"/>
</dbReference>
<evidence type="ECO:0000313" key="11">
    <source>
        <dbReference type="Proteomes" id="UP001337655"/>
    </source>
</evidence>
<reference evidence="10 11" key="1">
    <citation type="submission" date="2023-08" db="EMBL/GenBank/DDBJ databases">
        <title>Black Yeasts Isolated from many extreme environments.</title>
        <authorList>
            <person name="Coleine C."/>
            <person name="Stajich J.E."/>
            <person name="Selbmann L."/>
        </authorList>
    </citation>
    <scope>NUCLEOTIDE SEQUENCE [LARGE SCALE GENOMIC DNA]</scope>
    <source>
        <strain evidence="10 11">CCFEE 5935</strain>
    </source>
</reference>